<reference evidence="8" key="1">
    <citation type="submission" date="2021-02" db="EMBL/GenBank/DDBJ databases">
        <authorList>
            <person name="Nowell W R."/>
        </authorList>
    </citation>
    <scope>NUCLEOTIDE SEQUENCE</scope>
</reference>
<dbReference type="PANTHER" id="PTHR31954:SF1">
    <property type="entry name" value="CILIA- AND FLAGELLA-ASSOCIATED PROTEIN 157"/>
    <property type="match status" value="1"/>
</dbReference>
<organism evidence="8 9">
    <name type="scientific">Rotaria socialis</name>
    <dbReference type="NCBI Taxonomy" id="392032"/>
    <lineage>
        <taxon>Eukaryota</taxon>
        <taxon>Metazoa</taxon>
        <taxon>Spiralia</taxon>
        <taxon>Gnathifera</taxon>
        <taxon>Rotifera</taxon>
        <taxon>Eurotatoria</taxon>
        <taxon>Bdelloidea</taxon>
        <taxon>Philodinida</taxon>
        <taxon>Philodinidae</taxon>
        <taxon>Rotaria</taxon>
    </lineage>
</organism>
<dbReference type="Proteomes" id="UP000663873">
    <property type="component" value="Unassembled WGS sequence"/>
</dbReference>
<dbReference type="GO" id="GO:0036064">
    <property type="term" value="C:ciliary basal body"/>
    <property type="evidence" value="ECO:0007669"/>
    <property type="project" value="TreeGrafter"/>
</dbReference>
<dbReference type="EMBL" id="CAJOBP010006249">
    <property type="protein sequence ID" value="CAF4488414.1"/>
    <property type="molecule type" value="Genomic_DNA"/>
</dbReference>
<sequence>MPPKKEKGKKEKKTIAVPEYVPEKKLSENDKKFYTMRIELLEKQYEKYQQRCSDLKLRQQAELDQVKTLEQDFEMLKYAKKQVEIKEEEIADLKDRLVGLGQAKELEKDMLQKILNDLKNEIHDLRERYEAENSELRTLFSNIQLLPIFL</sequence>
<keyword evidence="4 7" id="KW-0175">Coiled coil</keyword>
<dbReference type="GO" id="GO:0008017">
    <property type="term" value="F:microtubule binding"/>
    <property type="evidence" value="ECO:0007669"/>
    <property type="project" value="TreeGrafter"/>
</dbReference>
<evidence type="ECO:0000256" key="2">
    <source>
        <dbReference type="ARBA" id="ARBA00010841"/>
    </source>
</evidence>
<evidence type="ECO:0000256" key="3">
    <source>
        <dbReference type="ARBA" id="ARBA00014087"/>
    </source>
</evidence>
<dbReference type="InterPro" id="IPR038844">
    <property type="entry name" value="CFAP157"/>
</dbReference>
<accession>A0A820UPL0</accession>
<name>A0A820UPL0_9BILA</name>
<comment type="caution">
    <text evidence="8">The sequence shown here is derived from an EMBL/GenBank/DDBJ whole genome shotgun (WGS) entry which is preliminary data.</text>
</comment>
<proteinExistence type="inferred from homology"/>
<comment type="similarity">
    <text evidence="2">Belongs to the CFAP157 family.</text>
</comment>
<dbReference type="AlphaFoldDB" id="A0A820UPL0"/>
<protein>
    <recommendedName>
        <fullName evidence="3">Cilia- and flagella-associated protein 157</fullName>
    </recommendedName>
</protein>
<evidence type="ECO:0000256" key="4">
    <source>
        <dbReference type="ARBA" id="ARBA00023054"/>
    </source>
</evidence>
<evidence type="ECO:0000256" key="7">
    <source>
        <dbReference type="SAM" id="Coils"/>
    </source>
</evidence>
<evidence type="ECO:0000256" key="6">
    <source>
        <dbReference type="ARBA" id="ARBA00023273"/>
    </source>
</evidence>
<feature type="coiled-coil region" evidence="7">
    <location>
        <begin position="31"/>
        <end position="142"/>
    </location>
</feature>
<gene>
    <name evidence="8" type="ORF">UJA718_LOCUS25462</name>
</gene>
<evidence type="ECO:0000313" key="9">
    <source>
        <dbReference type="Proteomes" id="UP000663873"/>
    </source>
</evidence>
<evidence type="ECO:0000256" key="5">
    <source>
        <dbReference type="ARBA" id="ARBA00023069"/>
    </source>
</evidence>
<keyword evidence="5" id="KW-0969">Cilium</keyword>
<keyword evidence="9" id="KW-1185">Reference proteome</keyword>
<evidence type="ECO:0000256" key="1">
    <source>
        <dbReference type="ARBA" id="ARBA00004138"/>
    </source>
</evidence>
<comment type="subcellular location">
    <subcellularLocation>
        <location evidence="1">Cell projection</location>
        <location evidence="1">Cilium</location>
    </subcellularLocation>
</comment>
<evidence type="ECO:0000313" key="8">
    <source>
        <dbReference type="EMBL" id="CAF4488414.1"/>
    </source>
</evidence>
<dbReference type="PANTHER" id="PTHR31954">
    <property type="entry name" value="CILIA- AND FLAGELLA-ASSOCIATED PROTEIN 157"/>
    <property type="match status" value="1"/>
</dbReference>
<keyword evidence="6" id="KW-0966">Cell projection</keyword>